<dbReference type="CDD" id="cd24015">
    <property type="entry name" value="ASKHA_NBD_PanK-III"/>
    <property type="match status" value="1"/>
</dbReference>
<evidence type="ECO:0000256" key="10">
    <source>
        <dbReference type="ARBA" id="ARBA00022777"/>
    </source>
</evidence>
<feature type="binding site" evidence="16">
    <location>
        <position position="126"/>
    </location>
    <ligand>
        <name>ATP</name>
        <dbReference type="ChEBI" id="CHEBI:30616"/>
    </ligand>
</feature>
<dbReference type="UniPathway" id="UPA00241">
    <property type="reaction ID" value="UER00352"/>
</dbReference>
<comment type="cofactor">
    <cofactor evidence="2">
        <name>K(+)</name>
        <dbReference type="ChEBI" id="CHEBI:29103"/>
    </cofactor>
</comment>
<evidence type="ECO:0000256" key="12">
    <source>
        <dbReference type="ARBA" id="ARBA00022958"/>
    </source>
</evidence>
<evidence type="ECO:0000256" key="11">
    <source>
        <dbReference type="ARBA" id="ARBA00022840"/>
    </source>
</evidence>
<evidence type="ECO:0000256" key="6">
    <source>
        <dbReference type="ARBA" id="ARBA00012102"/>
    </source>
</evidence>
<dbReference type="PANTHER" id="PTHR34265">
    <property type="entry name" value="TYPE III PANTOTHENATE KINASE"/>
    <property type="match status" value="1"/>
</dbReference>
<dbReference type="RefSeq" id="WP_166257143.1">
    <property type="nucleotide sequence ID" value="NZ_JAAMOW010000006.1"/>
</dbReference>
<comment type="catalytic activity">
    <reaction evidence="1 16">
        <text>(R)-pantothenate + ATP = (R)-4'-phosphopantothenate + ADP + H(+)</text>
        <dbReference type="Rhea" id="RHEA:16373"/>
        <dbReference type="ChEBI" id="CHEBI:10986"/>
        <dbReference type="ChEBI" id="CHEBI:15378"/>
        <dbReference type="ChEBI" id="CHEBI:29032"/>
        <dbReference type="ChEBI" id="CHEBI:30616"/>
        <dbReference type="ChEBI" id="CHEBI:456216"/>
        <dbReference type="EC" id="2.7.1.33"/>
    </reaction>
</comment>
<dbReference type="Gene3D" id="3.30.420.40">
    <property type="match status" value="2"/>
</dbReference>
<evidence type="ECO:0000256" key="2">
    <source>
        <dbReference type="ARBA" id="ARBA00001958"/>
    </source>
</evidence>
<feature type="binding site" evidence="16">
    <location>
        <position position="91"/>
    </location>
    <ligand>
        <name>substrate</name>
    </ligand>
</feature>
<feature type="binding site" evidence="16">
    <location>
        <position position="123"/>
    </location>
    <ligand>
        <name>K(+)</name>
        <dbReference type="ChEBI" id="CHEBI:29103"/>
    </ligand>
</feature>
<comment type="subcellular location">
    <subcellularLocation>
        <location evidence="3 16">Cytoplasm</location>
    </subcellularLocation>
</comment>
<dbReference type="GO" id="GO:0015937">
    <property type="term" value="P:coenzyme A biosynthetic process"/>
    <property type="evidence" value="ECO:0007669"/>
    <property type="project" value="UniProtKB-UniRule"/>
</dbReference>
<dbReference type="PANTHER" id="PTHR34265:SF1">
    <property type="entry name" value="TYPE III PANTOTHENATE KINASE"/>
    <property type="match status" value="1"/>
</dbReference>
<keyword evidence="10 16" id="KW-0418">Kinase</keyword>
<evidence type="ECO:0000256" key="16">
    <source>
        <dbReference type="HAMAP-Rule" id="MF_01274"/>
    </source>
</evidence>
<dbReference type="InterPro" id="IPR004619">
    <property type="entry name" value="Type_III_PanK"/>
</dbReference>
<evidence type="ECO:0000313" key="18">
    <source>
        <dbReference type="Proteomes" id="UP000472676"/>
    </source>
</evidence>
<feature type="binding site" evidence="16">
    <location>
        <begin position="6"/>
        <end position="13"/>
    </location>
    <ligand>
        <name>ATP</name>
        <dbReference type="ChEBI" id="CHEBI:30616"/>
    </ligand>
</feature>
<keyword evidence="18" id="KW-1185">Reference proteome</keyword>
<keyword evidence="12 16" id="KW-0630">Potassium</keyword>
<evidence type="ECO:0000256" key="9">
    <source>
        <dbReference type="ARBA" id="ARBA00022741"/>
    </source>
</evidence>
<evidence type="ECO:0000256" key="5">
    <source>
        <dbReference type="ARBA" id="ARBA00011738"/>
    </source>
</evidence>
<comment type="subunit">
    <text evidence="5 16">Homodimer.</text>
</comment>
<dbReference type="GO" id="GO:0005524">
    <property type="term" value="F:ATP binding"/>
    <property type="evidence" value="ECO:0007669"/>
    <property type="project" value="UniProtKB-UniRule"/>
</dbReference>
<comment type="function">
    <text evidence="16">Catalyzes the phosphorylation of pantothenate (Pan), the first step in CoA biosynthesis.</text>
</comment>
<accession>A0A6M2BSN5</accession>
<evidence type="ECO:0000256" key="4">
    <source>
        <dbReference type="ARBA" id="ARBA00005225"/>
    </source>
</evidence>
<comment type="cofactor">
    <cofactor evidence="16">
        <name>NH4(+)</name>
        <dbReference type="ChEBI" id="CHEBI:28938"/>
    </cofactor>
    <cofactor evidence="16">
        <name>K(+)</name>
        <dbReference type="ChEBI" id="CHEBI:29103"/>
    </cofactor>
    <text evidence="16">A monovalent cation. Ammonium or potassium.</text>
</comment>
<dbReference type="EMBL" id="JAAMOW010000006">
    <property type="protein sequence ID" value="NGY05498.1"/>
    <property type="molecule type" value="Genomic_DNA"/>
</dbReference>
<dbReference type="InterPro" id="IPR043129">
    <property type="entry name" value="ATPase_NBD"/>
</dbReference>
<keyword evidence="7 16" id="KW-0963">Cytoplasm</keyword>
<keyword evidence="16" id="KW-0479">Metal-binding</keyword>
<evidence type="ECO:0000256" key="3">
    <source>
        <dbReference type="ARBA" id="ARBA00004496"/>
    </source>
</evidence>
<dbReference type="NCBIfam" id="TIGR00671">
    <property type="entry name" value="baf"/>
    <property type="match status" value="1"/>
</dbReference>
<keyword evidence="9 16" id="KW-0547">Nucleotide-binding</keyword>
<dbReference type="GO" id="GO:0004594">
    <property type="term" value="F:pantothenate kinase activity"/>
    <property type="evidence" value="ECO:0007669"/>
    <property type="project" value="UniProtKB-UniRule"/>
</dbReference>
<keyword evidence="11 16" id="KW-0067">ATP-binding</keyword>
<evidence type="ECO:0000256" key="8">
    <source>
        <dbReference type="ARBA" id="ARBA00022679"/>
    </source>
</evidence>
<feature type="binding site" evidence="16">
    <location>
        <begin position="98"/>
        <end position="101"/>
    </location>
    <ligand>
        <name>substrate</name>
    </ligand>
</feature>
<keyword evidence="13 16" id="KW-0173">Coenzyme A biosynthesis</keyword>
<gene>
    <name evidence="16" type="primary">coaX</name>
    <name evidence="17" type="ORF">G7Y85_12035</name>
</gene>
<feature type="active site" description="Proton acceptor" evidence="16">
    <location>
        <position position="100"/>
    </location>
</feature>
<evidence type="ECO:0000313" key="17">
    <source>
        <dbReference type="EMBL" id="NGY05498.1"/>
    </source>
</evidence>
<evidence type="ECO:0000256" key="15">
    <source>
        <dbReference type="ARBA" id="ARBA00040883"/>
    </source>
</evidence>
<sequence>MKLLIDIGNSRVKWAFATGNVLVDADALAHDGRPALTLERIPAHPVQAIWLTHVTGAAHEAAIVDILRTRYGVQPQLARAAPHWCGLHNGYREPERLGVDRWLAMMAAWREAQPGAQASCVVDAGTALTADVIAGDGRHLGGFIAAGLQTQQRAVLGATRFATRETETPFLSGLGIDTESCVRQGALLACLGAIERAARQAGASARCVITGGDAPILLAHLPAHWKHDPNLVLHGLRALSEAS</sequence>
<proteinExistence type="inferred from homology"/>
<dbReference type="GO" id="GO:0005737">
    <property type="term" value="C:cytoplasm"/>
    <property type="evidence" value="ECO:0007669"/>
    <property type="project" value="UniProtKB-SubCell"/>
</dbReference>
<protein>
    <recommendedName>
        <fullName evidence="15 16">Type III pantothenate kinase</fullName>
        <ecNumber evidence="6 16">2.7.1.33</ecNumber>
    </recommendedName>
    <alternativeName>
        <fullName evidence="16">PanK-III</fullName>
    </alternativeName>
    <alternativeName>
        <fullName evidence="16">Pantothenic acid kinase</fullName>
    </alternativeName>
</protein>
<evidence type="ECO:0000256" key="14">
    <source>
        <dbReference type="ARBA" id="ARBA00038036"/>
    </source>
</evidence>
<comment type="similarity">
    <text evidence="14 16">Belongs to the type III pantothenate kinase family.</text>
</comment>
<evidence type="ECO:0000256" key="1">
    <source>
        <dbReference type="ARBA" id="ARBA00001206"/>
    </source>
</evidence>
<dbReference type="Pfam" id="PF03309">
    <property type="entry name" value="Pan_kinase"/>
    <property type="match status" value="1"/>
</dbReference>
<dbReference type="Proteomes" id="UP000472676">
    <property type="component" value="Unassembled WGS sequence"/>
</dbReference>
<comment type="caution">
    <text evidence="17">The sequence shown here is derived from an EMBL/GenBank/DDBJ whole genome shotgun (WGS) entry which is preliminary data.</text>
</comment>
<dbReference type="HAMAP" id="MF_01274">
    <property type="entry name" value="Pantothen_kinase_3"/>
    <property type="match status" value="1"/>
</dbReference>
<organism evidence="17 18">
    <name type="scientific">Solimonas terrae</name>
    <dbReference type="NCBI Taxonomy" id="1396819"/>
    <lineage>
        <taxon>Bacteria</taxon>
        <taxon>Pseudomonadati</taxon>
        <taxon>Pseudomonadota</taxon>
        <taxon>Gammaproteobacteria</taxon>
        <taxon>Nevskiales</taxon>
        <taxon>Nevskiaceae</taxon>
        <taxon>Solimonas</taxon>
    </lineage>
</organism>
<comment type="pathway">
    <text evidence="4 16">Cofactor biosynthesis; coenzyme A biosynthesis; CoA from (R)-pantothenate: step 1/5.</text>
</comment>
<keyword evidence="8 16" id="KW-0808">Transferase</keyword>
<dbReference type="SUPFAM" id="SSF53067">
    <property type="entry name" value="Actin-like ATPase domain"/>
    <property type="match status" value="2"/>
</dbReference>
<evidence type="ECO:0000256" key="7">
    <source>
        <dbReference type="ARBA" id="ARBA00022490"/>
    </source>
</evidence>
<name>A0A6M2BSN5_9GAMM</name>
<dbReference type="EC" id="2.7.1.33" evidence="6 16"/>
<reference evidence="17 18" key="1">
    <citation type="journal article" date="2014" name="Int. J. Syst. Evol. Microbiol.">
        <title>Solimonas terrae sp. nov., isolated from soil.</title>
        <authorList>
            <person name="Kim S.J."/>
            <person name="Moon J.Y."/>
            <person name="Weon H.Y."/>
            <person name="Ahn J.H."/>
            <person name="Chen W.M."/>
            <person name="Kwon S.W."/>
        </authorList>
    </citation>
    <scope>NUCLEOTIDE SEQUENCE [LARGE SCALE GENOMIC DNA]</scope>
    <source>
        <strain evidence="17 18">KIS83-12</strain>
    </source>
</reference>
<dbReference type="AlphaFoldDB" id="A0A6M2BSN5"/>
<evidence type="ECO:0000256" key="13">
    <source>
        <dbReference type="ARBA" id="ARBA00022993"/>
    </source>
</evidence>
<feature type="binding site" evidence="16">
    <location>
        <position position="178"/>
    </location>
    <ligand>
        <name>substrate</name>
    </ligand>
</feature>
<dbReference type="GO" id="GO:0046872">
    <property type="term" value="F:metal ion binding"/>
    <property type="evidence" value="ECO:0007669"/>
    <property type="project" value="UniProtKB-KW"/>
</dbReference>